<gene>
    <name evidence="1" type="ORF">FOZG_02694</name>
</gene>
<dbReference type="EMBL" id="JH717897">
    <property type="protein sequence ID" value="EWZ46587.1"/>
    <property type="molecule type" value="Genomic_DNA"/>
</dbReference>
<protein>
    <submittedName>
        <fullName evidence="1">Uncharacterized protein</fullName>
    </submittedName>
</protein>
<evidence type="ECO:0000313" key="1">
    <source>
        <dbReference type="EMBL" id="EWZ46587.1"/>
    </source>
</evidence>
<dbReference type="HOGENOM" id="CLU_2121229_0_0_1"/>
<dbReference type="VEuPathDB" id="FungiDB:FOZG_02694"/>
<dbReference type="AlphaFoldDB" id="W9KQ50"/>
<reference evidence="1" key="1">
    <citation type="submission" date="2011-06" db="EMBL/GenBank/DDBJ databases">
        <title>The Genome Sequence of Fusarium oxysporum Fo47.</title>
        <authorList>
            <consortium name="The Broad Institute Genome Sequencing Platform"/>
            <person name="Ma L.-J."/>
            <person name="Gale L.R."/>
            <person name="Schwartz D.C."/>
            <person name="Zhou S."/>
            <person name="Corby-Kistler H."/>
            <person name="Young S.K."/>
            <person name="Zeng Q."/>
            <person name="Gargeya S."/>
            <person name="Fitzgerald M."/>
            <person name="Haas B."/>
            <person name="Abouelleil A."/>
            <person name="Alvarado L."/>
            <person name="Arachchi H.M."/>
            <person name="Berlin A."/>
            <person name="Brown A."/>
            <person name="Chapman S.B."/>
            <person name="Chen Z."/>
            <person name="Dunbar C."/>
            <person name="Freedman E."/>
            <person name="Gearin G."/>
            <person name="Gellesch M."/>
            <person name="Goldberg J."/>
            <person name="Griggs A."/>
            <person name="Gujja S."/>
            <person name="Heiman D."/>
            <person name="Howarth C."/>
            <person name="Larson L."/>
            <person name="Lui A."/>
            <person name="MacDonald P.J.P."/>
            <person name="Mehta T."/>
            <person name="Montmayeur A."/>
            <person name="Murphy C."/>
            <person name="Neiman D."/>
            <person name="Pearson M."/>
            <person name="Priest M."/>
            <person name="Roberts A."/>
            <person name="Saif S."/>
            <person name="Shea T."/>
            <person name="Shenoy N."/>
            <person name="Sisk P."/>
            <person name="Stolte C."/>
            <person name="Sykes S."/>
            <person name="Wortman J."/>
            <person name="Nusbaum C."/>
            <person name="Birren B."/>
        </authorList>
    </citation>
    <scope>NUCLEOTIDE SEQUENCE [LARGE SCALE GENOMIC DNA]</scope>
    <source>
        <strain evidence="1">Fo47</strain>
    </source>
</reference>
<reference evidence="1" key="2">
    <citation type="submission" date="2012-06" db="EMBL/GenBank/DDBJ databases">
        <title>Annotation of the Genome Sequence of Fusarium oxysporum Fo47.</title>
        <authorList>
            <consortium name="The Broad Institute Genomics Platform"/>
            <person name="Ma L.-J."/>
            <person name="Corby-Kistler H."/>
            <person name="Broz K."/>
            <person name="Gale L.R."/>
            <person name="Jonkers W."/>
            <person name="O'Donnell K."/>
            <person name="Ploetz R."/>
            <person name="Steinberg C."/>
            <person name="Schwartz D.C."/>
            <person name="VanEtten H."/>
            <person name="Zhou S."/>
            <person name="Young S.K."/>
            <person name="Zeng Q."/>
            <person name="Gargeya S."/>
            <person name="Fitzgerald M."/>
            <person name="Abouelleil A."/>
            <person name="Alvarado L."/>
            <person name="Chapman S.B."/>
            <person name="Gainer-Dewar J."/>
            <person name="Goldberg J."/>
            <person name="Griggs A."/>
            <person name="Gujja S."/>
            <person name="Hansen M."/>
            <person name="Howarth C."/>
            <person name="Imamovic A."/>
            <person name="Ireland A."/>
            <person name="Larimer J."/>
            <person name="McCowan C."/>
            <person name="Murphy C."/>
            <person name="Pearson M."/>
            <person name="Poon T.W."/>
            <person name="Priest M."/>
            <person name="Roberts A."/>
            <person name="Saif S."/>
            <person name="Shea T."/>
            <person name="Sykes S."/>
            <person name="Wortman J."/>
            <person name="Nusbaum C."/>
            <person name="Birren B."/>
        </authorList>
    </citation>
    <scope>NUCLEOTIDE SEQUENCE</scope>
    <source>
        <strain evidence="1">Fo47</strain>
    </source>
</reference>
<name>W9KQ50_FUSOX</name>
<organism evidence="1">
    <name type="scientific">Fusarium oxysporum Fo47</name>
    <dbReference type="NCBI Taxonomy" id="660027"/>
    <lineage>
        <taxon>Eukaryota</taxon>
        <taxon>Fungi</taxon>
        <taxon>Dikarya</taxon>
        <taxon>Ascomycota</taxon>
        <taxon>Pezizomycotina</taxon>
        <taxon>Sordariomycetes</taxon>
        <taxon>Hypocreomycetidae</taxon>
        <taxon>Hypocreales</taxon>
        <taxon>Nectriaceae</taxon>
        <taxon>Fusarium</taxon>
        <taxon>Fusarium oxysporum species complex</taxon>
    </lineage>
</organism>
<proteinExistence type="predicted"/>
<accession>W9KQ50</accession>
<sequence>MTYPTQVDGRISSFHQLDMVAAQNLVDGYANGVQANAHVQPINQTKFCVCNTVVTNRASSIVDRSAGRGACGVGSGRLFNDRRGSGGNIGCLSLCGTLDDSGCQVGGAFDDSRG</sequence>
<dbReference type="Proteomes" id="UP000030766">
    <property type="component" value="Unassembled WGS sequence"/>
</dbReference>